<dbReference type="GO" id="GO:0016874">
    <property type="term" value="F:ligase activity"/>
    <property type="evidence" value="ECO:0007669"/>
    <property type="project" value="UniProtKB-KW"/>
</dbReference>
<name>A0A0B0P5F0_GOSAR</name>
<keyword evidence="1" id="KW-0812">Transmembrane</keyword>
<evidence type="ECO:0000313" key="2">
    <source>
        <dbReference type="EMBL" id="KHG20260.1"/>
    </source>
</evidence>
<protein>
    <submittedName>
        <fullName evidence="2">Tryptophan--tRNA ligase</fullName>
    </submittedName>
</protein>
<dbReference type="AlphaFoldDB" id="A0A0B0P5F0"/>
<dbReference type="EMBL" id="KN415245">
    <property type="protein sequence ID" value="KHG20260.1"/>
    <property type="molecule type" value="Genomic_DNA"/>
</dbReference>
<evidence type="ECO:0000256" key="1">
    <source>
        <dbReference type="SAM" id="Phobius"/>
    </source>
</evidence>
<sequence length="53" mass="6105">MGVGFCVSDLYICFCALDLKRVISLTLYLYVCMLISVGLHTEFTKTHIYLSFY</sequence>
<keyword evidence="2" id="KW-0436">Ligase</keyword>
<evidence type="ECO:0000313" key="3">
    <source>
        <dbReference type="Proteomes" id="UP000032142"/>
    </source>
</evidence>
<organism evidence="2 3">
    <name type="scientific">Gossypium arboreum</name>
    <name type="common">Tree cotton</name>
    <name type="synonym">Gossypium nanking</name>
    <dbReference type="NCBI Taxonomy" id="29729"/>
    <lineage>
        <taxon>Eukaryota</taxon>
        <taxon>Viridiplantae</taxon>
        <taxon>Streptophyta</taxon>
        <taxon>Embryophyta</taxon>
        <taxon>Tracheophyta</taxon>
        <taxon>Spermatophyta</taxon>
        <taxon>Magnoliopsida</taxon>
        <taxon>eudicotyledons</taxon>
        <taxon>Gunneridae</taxon>
        <taxon>Pentapetalae</taxon>
        <taxon>rosids</taxon>
        <taxon>malvids</taxon>
        <taxon>Malvales</taxon>
        <taxon>Malvaceae</taxon>
        <taxon>Malvoideae</taxon>
        <taxon>Gossypium</taxon>
    </lineage>
</organism>
<keyword evidence="3" id="KW-1185">Reference proteome</keyword>
<dbReference type="Proteomes" id="UP000032142">
    <property type="component" value="Unassembled WGS sequence"/>
</dbReference>
<proteinExistence type="predicted"/>
<accession>A0A0B0P5F0</accession>
<keyword evidence="1" id="KW-0472">Membrane</keyword>
<keyword evidence="1" id="KW-1133">Transmembrane helix</keyword>
<gene>
    <name evidence="2" type="ORF">F383_08492</name>
</gene>
<reference evidence="3" key="1">
    <citation type="submission" date="2014-09" db="EMBL/GenBank/DDBJ databases">
        <authorList>
            <person name="Mudge J."/>
            <person name="Ramaraj T."/>
            <person name="Lindquist I.E."/>
            <person name="Bharti A.K."/>
            <person name="Sundararajan A."/>
            <person name="Cameron C.T."/>
            <person name="Woodward J.E."/>
            <person name="May G.D."/>
            <person name="Brubaker C."/>
            <person name="Broadhvest J."/>
            <person name="Wilkins T.A."/>
        </authorList>
    </citation>
    <scope>NUCLEOTIDE SEQUENCE</scope>
    <source>
        <strain evidence="3">cv. AKA8401</strain>
    </source>
</reference>
<feature type="transmembrane region" description="Helical" evidence="1">
    <location>
        <begin position="27"/>
        <end position="43"/>
    </location>
</feature>